<feature type="transmembrane region" description="Helical" evidence="6">
    <location>
        <begin position="7"/>
        <end position="28"/>
    </location>
</feature>
<keyword evidence="4 6" id="KW-1133">Transmembrane helix</keyword>
<evidence type="ECO:0000256" key="6">
    <source>
        <dbReference type="SAM" id="Phobius"/>
    </source>
</evidence>
<feature type="transmembrane region" description="Helical" evidence="6">
    <location>
        <begin position="150"/>
        <end position="168"/>
    </location>
</feature>
<feature type="non-terminal residue" evidence="7">
    <location>
        <position position="1"/>
    </location>
</feature>
<evidence type="ECO:0000256" key="4">
    <source>
        <dbReference type="ARBA" id="ARBA00022989"/>
    </source>
</evidence>
<dbReference type="EMBL" id="UINC01171449">
    <property type="protein sequence ID" value="SVD76020.1"/>
    <property type="molecule type" value="Genomic_DNA"/>
</dbReference>
<gene>
    <name evidence="7" type="ORF">METZ01_LOCUS428874</name>
</gene>
<organism evidence="7">
    <name type="scientific">marine metagenome</name>
    <dbReference type="NCBI Taxonomy" id="408172"/>
    <lineage>
        <taxon>unclassified sequences</taxon>
        <taxon>metagenomes</taxon>
        <taxon>ecological metagenomes</taxon>
    </lineage>
</organism>
<dbReference type="AlphaFoldDB" id="A0A382XYR2"/>
<evidence type="ECO:0008006" key="8">
    <source>
        <dbReference type="Google" id="ProtNLM"/>
    </source>
</evidence>
<keyword evidence="3 6" id="KW-0812">Transmembrane</keyword>
<dbReference type="InterPro" id="IPR050833">
    <property type="entry name" value="Poly_Biosynth_Transport"/>
</dbReference>
<dbReference type="PANTHER" id="PTHR30250:SF28">
    <property type="entry name" value="POLYSACCHARIDE BIOSYNTHESIS PROTEIN"/>
    <property type="match status" value="1"/>
</dbReference>
<protein>
    <recommendedName>
        <fullName evidence="8">Polysaccharide biosynthesis protein C-terminal domain-containing protein</fullName>
    </recommendedName>
</protein>
<evidence type="ECO:0000256" key="2">
    <source>
        <dbReference type="ARBA" id="ARBA00022475"/>
    </source>
</evidence>
<dbReference type="GO" id="GO:0005886">
    <property type="term" value="C:plasma membrane"/>
    <property type="evidence" value="ECO:0007669"/>
    <property type="project" value="UniProtKB-SubCell"/>
</dbReference>
<sequence>IGLYFSLGVNGVLIGIALANFSLIPIFYKELRNFKIDLSLLKPKKEFIINNHVIYAISVFRRDIDKIIVVPILGFTVLGNFALTLQFYAIMMIFSSVAFKYLLPRDVSGAKNTQLKILLILLSIVITLSGIFFSPFFIENFFTKFSESIIPIQIASLSVISTTISVILYSKILALEKSRFLMIANSVQLCVILIGTIFLGILYGIIGVTIAFVLGNTVHTITLAIINYKYVGKGKFDI</sequence>
<feature type="transmembrane region" description="Helical" evidence="6">
    <location>
        <begin position="85"/>
        <end position="103"/>
    </location>
</feature>
<proteinExistence type="predicted"/>
<evidence type="ECO:0000256" key="3">
    <source>
        <dbReference type="ARBA" id="ARBA00022692"/>
    </source>
</evidence>
<dbReference type="PANTHER" id="PTHR30250">
    <property type="entry name" value="PST FAMILY PREDICTED COLANIC ACID TRANSPORTER"/>
    <property type="match status" value="1"/>
</dbReference>
<keyword evidence="2" id="KW-1003">Cell membrane</keyword>
<evidence type="ECO:0000256" key="5">
    <source>
        <dbReference type="ARBA" id="ARBA00023136"/>
    </source>
</evidence>
<accession>A0A382XYR2</accession>
<evidence type="ECO:0000256" key="1">
    <source>
        <dbReference type="ARBA" id="ARBA00004651"/>
    </source>
</evidence>
<name>A0A382XYR2_9ZZZZ</name>
<keyword evidence="5 6" id="KW-0472">Membrane</keyword>
<evidence type="ECO:0000313" key="7">
    <source>
        <dbReference type="EMBL" id="SVD76020.1"/>
    </source>
</evidence>
<reference evidence="7" key="1">
    <citation type="submission" date="2018-05" db="EMBL/GenBank/DDBJ databases">
        <authorList>
            <person name="Lanie J.A."/>
            <person name="Ng W.-L."/>
            <person name="Kazmierczak K.M."/>
            <person name="Andrzejewski T.M."/>
            <person name="Davidsen T.M."/>
            <person name="Wayne K.J."/>
            <person name="Tettelin H."/>
            <person name="Glass J.I."/>
            <person name="Rusch D."/>
            <person name="Podicherti R."/>
            <person name="Tsui H.-C.T."/>
            <person name="Winkler M.E."/>
        </authorList>
    </citation>
    <scope>NUCLEOTIDE SEQUENCE</scope>
</reference>
<feature type="transmembrane region" description="Helical" evidence="6">
    <location>
        <begin position="115"/>
        <end position="138"/>
    </location>
</feature>
<feature type="transmembrane region" description="Helical" evidence="6">
    <location>
        <begin position="180"/>
        <end position="199"/>
    </location>
</feature>
<feature type="transmembrane region" description="Helical" evidence="6">
    <location>
        <begin position="205"/>
        <end position="226"/>
    </location>
</feature>
<comment type="subcellular location">
    <subcellularLocation>
        <location evidence="1">Cell membrane</location>
        <topology evidence="1">Multi-pass membrane protein</topology>
    </subcellularLocation>
</comment>